<dbReference type="PANTHER" id="PTHR30069">
    <property type="entry name" value="TONB-DEPENDENT OUTER MEMBRANE RECEPTOR"/>
    <property type="match status" value="1"/>
</dbReference>
<dbReference type="Pfam" id="PF07715">
    <property type="entry name" value="Plug"/>
    <property type="match status" value="1"/>
</dbReference>
<evidence type="ECO:0000313" key="12">
    <source>
        <dbReference type="EMBL" id="SFV28832.1"/>
    </source>
</evidence>
<evidence type="ECO:0000259" key="10">
    <source>
        <dbReference type="Pfam" id="PF00593"/>
    </source>
</evidence>
<evidence type="ECO:0000256" key="4">
    <source>
        <dbReference type="ARBA" id="ARBA00022692"/>
    </source>
</evidence>
<evidence type="ECO:0000256" key="6">
    <source>
        <dbReference type="ARBA" id="ARBA00023136"/>
    </source>
</evidence>
<reference evidence="13" key="1">
    <citation type="submission" date="2016-10" db="EMBL/GenBank/DDBJ databases">
        <authorList>
            <person name="Varghese N."/>
            <person name="Submissions S."/>
        </authorList>
    </citation>
    <scope>NUCLEOTIDE SEQUENCE [LARGE SCALE GENOMIC DNA]</scope>
    <source>
        <strain evidence="13">DSM 14807</strain>
    </source>
</reference>
<evidence type="ECO:0000256" key="9">
    <source>
        <dbReference type="RuleBase" id="RU003357"/>
    </source>
</evidence>
<comment type="similarity">
    <text evidence="8 9">Belongs to the TonB-dependent receptor family.</text>
</comment>
<dbReference type="InterPro" id="IPR012910">
    <property type="entry name" value="Plug_dom"/>
</dbReference>
<dbReference type="PANTHER" id="PTHR30069:SF28">
    <property type="entry name" value="TONB-DEPENDENT RECEPTOR YNCD-RELATED"/>
    <property type="match status" value="1"/>
</dbReference>
<feature type="domain" description="TonB-dependent receptor plug" evidence="11">
    <location>
        <begin position="103"/>
        <end position="207"/>
    </location>
</feature>
<dbReference type="InterPro" id="IPR037066">
    <property type="entry name" value="Plug_dom_sf"/>
</dbReference>
<evidence type="ECO:0000259" key="11">
    <source>
        <dbReference type="Pfam" id="PF07715"/>
    </source>
</evidence>
<dbReference type="GO" id="GO:0044718">
    <property type="term" value="P:siderophore transmembrane transport"/>
    <property type="evidence" value="ECO:0007669"/>
    <property type="project" value="TreeGrafter"/>
</dbReference>
<evidence type="ECO:0000256" key="2">
    <source>
        <dbReference type="ARBA" id="ARBA00022448"/>
    </source>
</evidence>
<gene>
    <name evidence="12" type="ORF">SAMN05660895_0419</name>
</gene>
<evidence type="ECO:0000256" key="5">
    <source>
        <dbReference type="ARBA" id="ARBA00023077"/>
    </source>
</evidence>
<dbReference type="GO" id="GO:0009279">
    <property type="term" value="C:cell outer membrane"/>
    <property type="evidence" value="ECO:0007669"/>
    <property type="project" value="UniProtKB-SubCell"/>
</dbReference>
<dbReference type="RefSeq" id="WP_177224076.1">
    <property type="nucleotide sequence ID" value="NZ_FPCJ01000001.1"/>
</dbReference>
<keyword evidence="6 8" id="KW-0472">Membrane</keyword>
<keyword evidence="7 8" id="KW-0998">Cell outer membrane</keyword>
<dbReference type="Gene3D" id="2.40.170.20">
    <property type="entry name" value="TonB-dependent receptor, beta-barrel domain"/>
    <property type="match status" value="1"/>
</dbReference>
<feature type="domain" description="TonB-dependent receptor-like beta-barrel" evidence="10">
    <location>
        <begin position="305"/>
        <end position="717"/>
    </location>
</feature>
<dbReference type="SUPFAM" id="SSF56935">
    <property type="entry name" value="Porins"/>
    <property type="match status" value="1"/>
</dbReference>
<protein>
    <submittedName>
        <fullName evidence="12">Iron complex outermembrane recepter protein</fullName>
    </submittedName>
</protein>
<keyword evidence="4 8" id="KW-0812">Transmembrane</keyword>
<dbReference type="EMBL" id="FPCJ01000001">
    <property type="protein sequence ID" value="SFV28832.1"/>
    <property type="molecule type" value="Genomic_DNA"/>
</dbReference>
<evidence type="ECO:0000256" key="1">
    <source>
        <dbReference type="ARBA" id="ARBA00004571"/>
    </source>
</evidence>
<dbReference type="InterPro" id="IPR000531">
    <property type="entry name" value="Beta-barrel_TonB"/>
</dbReference>
<name>A0A1I7N2E9_9BACT</name>
<dbReference type="AlphaFoldDB" id="A0A1I7N2E9"/>
<dbReference type="Gene3D" id="2.170.130.10">
    <property type="entry name" value="TonB-dependent receptor, plug domain"/>
    <property type="match status" value="1"/>
</dbReference>
<keyword evidence="3 8" id="KW-1134">Transmembrane beta strand</keyword>
<evidence type="ECO:0000313" key="13">
    <source>
        <dbReference type="Proteomes" id="UP000199537"/>
    </source>
</evidence>
<keyword evidence="5 9" id="KW-0798">TonB box</keyword>
<dbReference type="Pfam" id="PF00593">
    <property type="entry name" value="TonB_dep_Rec_b-barrel"/>
    <property type="match status" value="1"/>
</dbReference>
<evidence type="ECO:0000256" key="3">
    <source>
        <dbReference type="ARBA" id="ARBA00022452"/>
    </source>
</evidence>
<evidence type="ECO:0000256" key="8">
    <source>
        <dbReference type="PROSITE-ProRule" id="PRU01360"/>
    </source>
</evidence>
<dbReference type="InterPro" id="IPR036942">
    <property type="entry name" value="Beta-barrel_TonB_sf"/>
</dbReference>
<keyword evidence="13" id="KW-1185">Reference proteome</keyword>
<dbReference type="STRING" id="1393122.SAMN05660895_0419"/>
<dbReference type="Proteomes" id="UP000199537">
    <property type="component" value="Unassembled WGS sequence"/>
</dbReference>
<organism evidence="12 13">
    <name type="scientific">Thermoflavifilum thermophilum</name>
    <dbReference type="NCBI Taxonomy" id="1393122"/>
    <lineage>
        <taxon>Bacteria</taxon>
        <taxon>Pseudomonadati</taxon>
        <taxon>Bacteroidota</taxon>
        <taxon>Chitinophagia</taxon>
        <taxon>Chitinophagales</taxon>
        <taxon>Chitinophagaceae</taxon>
        <taxon>Thermoflavifilum</taxon>
    </lineage>
</organism>
<sequence>MAGSIHPSPGLLELELPALIRPLFQERKLNLHKLQEMHACFTLLLMWSALVSFPNPDYSVPPAGIYDTIPLPSHTATPGDTIHSLQEVVISAYETQKPWMQEAAPVAILNAAQLTRYSQASILPAMNTVAGIRMEQRSPSSYRLNIRGSSIRAPFGVREVNIYYNDVPLTSPGGDTYLNQLDMADFGQIQVIKGPAASVYGSGIGGVMLIQSPLAANAIGNPAAEQKGLQNLQLQYEAGSYQAHHVIAQGSWGSATHLQYAHYHFSRSDGYRHHTASWQHSASYESLWKPNTHRQADLWIHYNHLYYQTPGGLTLNEMLLNPRLARPASGPYPSADSAHAAIDQQNFIAGFSLSNQLSPSLQNRSAVYFAYTDLSNPTFRNVEYRKEPHMGVRTVMQYVHNLSNSKLTATAGTEWQQGFFSIVDYGNNNGKPDTLQTRYRETLLRGILFAQADVDFPHGWSATAGVSLQRNALSFYRYDPRPYTVWNLDFQNNWSPRLAILKTLFHEQMAVYVNISRGFSPPTLSELLPSTNILNTTLKPESGYNYELGWKGYALQQRLRWEWNAYLFDLQQSISQQRDSSGADYFVNAGRTRQPGMEMLVSYQLLTHSSGMLPQTSVFSSLTLTDYTYQGYAPLGHDYSGKHIPGVPPFTWVSGLQCQWLGGFSASILWNHTQAIPLNDANTAYSRTYNLVDMSVHYTRQVFHQQHIELYAGVNNLLNQLYSLGDDVNAAGGRYYNPAPARNYYAGIHWAWK</sequence>
<dbReference type="PROSITE" id="PS52016">
    <property type="entry name" value="TONB_DEPENDENT_REC_3"/>
    <property type="match status" value="1"/>
</dbReference>
<proteinExistence type="inferred from homology"/>
<keyword evidence="2 8" id="KW-0813">Transport</keyword>
<accession>A0A1I7N2E9</accession>
<dbReference type="InterPro" id="IPR039426">
    <property type="entry name" value="TonB-dep_rcpt-like"/>
</dbReference>
<comment type="subcellular location">
    <subcellularLocation>
        <location evidence="1 8">Cell outer membrane</location>
        <topology evidence="1 8">Multi-pass membrane protein</topology>
    </subcellularLocation>
</comment>
<evidence type="ECO:0000256" key="7">
    <source>
        <dbReference type="ARBA" id="ARBA00023237"/>
    </source>
</evidence>
<dbReference type="GO" id="GO:0015344">
    <property type="term" value="F:siderophore uptake transmembrane transporter activity"/>
    <property type="evidence" value="ECO:0007669"/>
    <property type="project" value="TreeGrafter"/>
</dbReference>